<reference evidence="2 3" key="1">
    <citation type="journal article" date="2024" name="Chem. Sci.">
        <title>Discovery of megapolipeptins by genome mining of a Burkholderiales bacteria collection.</title>
        <authorList>
            <person name="Paulo B.S."/>
            <person name="Recchia M.J.J."/>
            <person name="Lee S."/>
            <person name="Fergusson C.H."/>
            <person name="Romanowski S.B."/>
            <person name="Hernandez A."/>
            <person name="Krull N."/>
            <person name="Liu D.Y."/>
            <person name="Cavanagh H."/>
            <person name="Bos A."/>
            <person name="Gray C.A."/>
            <person name="Murphy B.T."/>
            <person name="Linington R.G."/>
            <person name="Eustaquio A.S."/>
        </authorList>
    </citation>
    <scope>NUCLEOTIDE SEQUENCE [LARGE SCALE GENOMIC DNA]</scope>
    <source>
        <strain evidence="2 3">RL21-008-BIB-B</strain>
    </source>
</reference>
<dbReference type="EMBL" id="JAQQFR010000002">
    <property type="protein sequence ID" value="MFL9877375.1"/>
    <property type="molecule type" value="Genomic_DNA"/>
</dbReference>
<evidence type="ECO:0008006" key="4">
    <source>
        <dbReference type="Google" id="ProtNLM"/>
    </source>
</evidence>
<proteinExistence type="predicted"/>
<gene>
    <name evidence="2" type="ORF">PQR63_03210</name>
</gene>
<keyword evidence="1" id="KW-1133">Transmembrane helix</keyword>
<evidence type="ECO:0000313" key="2">
    <source>
        <dbReference type="EMBL" id="MFL9877375.1"/>
    </source>
</evidence>
<evidence type="ECO:0000256" key="1">
    <source>
        <dbReference type="SAM" id="Phobius"/>
    </source>
</evidence>
<accession>A0ABW8Z3E8</accession>
<keyword evidence="1" id="KW-0812">Transmembrane</keyword>
<keyword evidence="3" id="KW-1185">Reference proteome</keyword>
<dbReference type="Proteomes" id="UP001629214">
    <property type="component" value="Unassembled WGS sequence"/>
</dbReference>
<dbReference type="RefSeq" id="WP_408165590.1">
    <property type="nucleotide sequence ID" value="NZ_JAQQFR010000002.1"/>
</dbReference>
<organism evidence="2 3">
    <name type="scientific">Herbaspirillum rhizosphaerae</name>
    <dbReference type="NCBI Taxonomy" id="346179"/>
    <lineage>
        <taxon>Bacteria</taxon>
        <taxon>Pseudomonadati</taxon>
        <taxon>Pseudomonadota</taxon>
        <taxon>Betaproteobacteria</taxon>
        <taxon>Burkholderiales</taxon>
        <taxon>Oxalobacteraceae</taxon>
        <taxon>Herbaspirillum</taxon>
    </lineage>
</organism>
<evidence type="ECO:0000313" key="3">
    <source>
        <dbReference type="Proteomes" id="UP001629214"/>
    </source>
</evidence>
<sequence length="93" mass="9996">MAGKVTKGKCTGKDANRIASCKKNNSGCEGIMKRLLWIIPALMLGGCVAVPYDPYPYYASPGPVYVVPSASVYYGYGGGYWGGWRGGGGRWRH</sequence>
<feature type="transmembrane region" description="Helical" evidence="1">
    <location>
        <begin position="64"/>
        <end position="83"/>
    </location>
</feature>
<feature type="transmembrane region" description="Helical" evidence="1">
    <location>
        <begin position="35"/>
        <end position="52"/>
    </location>
</feature>
<keyword evidence="1" id="KW-0472">Membrane</keyword>
<comment type="caution">
    <text evidence="2">The sequence shown here is derived from an EMBL/GenBank/DDBJ whole genome shotgun (WGS) entry which is preliminary data.</text>
</comment>
<protein>
    <recommendedName>
        <fullName evidence="4">PXPV repeat-containing protein</fullName>
    </recommendedName>
</protein>
<name>A0ABW8Z3E8_9BURK</name>